<sequence length="89" mass="9398">MDPSSRYARQPLLSVTLPDGTVRTMSAPRTVPVPPPGGQRVTAPGDRLDLMAAELTGDSTQWWRVADANPFGDATRLETPGIAVDLPGG</sequence>
<reference evidence="2 3" key="1">
    <citation type="submission" date="2024-10" db="EMBL/GenBank/DDBJ databases">
        <title>The Natural Products Discovery Center: Release of the First 8490 Sequenced Strains for Exploring Actinobacteria Biosynthetic Diversity.</title>
        <authorList>
            <person name="Kalkreuter E."/>
            <person name="Kautsar S.A."/>
            <person name="Yang D."/>
            <person name="Bader C.D."/>
            <person name="Teijaro C.N."/>
            <person name="Fluegel L."/>
            <person name="Davis C.M."/>
            <person name="Simpson J.R."/>
            <person name="Lauterbach L."/>
            <person name="Steele A.D."/>
            <person name="Gui C."/>
            <person name="Meng S."/>
            <person name="Li G."/>
            <person name="Viehrig K."/>
            <person name="Ye F."/>
            <person name="Su P."/>
            <person name="Kiefer A.F."/>
            <person name="Nichols A."/>
            <person name="Cepeda A.J."/>
            <person name="Yan W."/>
            <person name="Fan B."/>
            <person name="Jiang Y."/>
            <person name="Adhikari A."/>
            <person name="Zheng C.-J."/>
            <person name="Schuster L."/>
            <person name="Cowan T.M."/>
            <person name="Smanski M.J."/>
            <person name="Chevrette M.G."/>
            <person name="De Carvalho L.P.S."/>
            <person name="Shen B."/>
        </authorList>
    </citation>
    <scope>NUCLEOTIDE SEQUENCE [LARGE SCALE GENOMIC DNA]</scope>
    <source>
        <strain evidence="2 3">NPDC017990</strain>
    </source>
</reference>
<dbReference type="EMBL" id="JBIRGQ010000001">
    <property type="protein sequence ID" value="MFH8543855.1"/>
    <property type="molecule type" value="Genomic_DNA"/>
</dbReference>
<feature type="region of interest" description="Disordered" evidence="1">
    <location>
        <begin position="22"/>
        <end position="41"/>
    </location>
</feature>
<protein>
    <submittedName>
        <fullName evidence="2">LysM domain-containing protein</fullName>
    </submittedName>
</protein>
<dbReference type="RefSeq" id="WP_397707081.1">
    <property type="nucleotide sequence ID" value="NZ_JBIRGN010000001.1"/>
</dbReference>
<dbReference type="Proteomes" id="UP001610818">
    <property type="component" value="Unassembled WGS sequence"/>
</dbReference>
<evidence type="ECO:0000313" key="3">
    <source>
        <dbReference type="Proteomes" id="UP001610818"/>
    </source>
</evidence>
<evidence type="ECO:0000313" key="2">
    <source>
        <dbReference type="EMBL" id="MFH8543855.1"/>
    </source>
</evidence>
<name>A0ABW7QI17_9ACTN</name>
<gene>
    <name evidence="2" type="ORF">ACH4F9_02440</name>
</gene>
<keyword evidence="3" id="KW-1185">Reference proteome</keyword>
<proteinExistence type="predicted"/>
<evidence type="ECO:0000256" key="1">
    <source>
        <dbReference type="SAM" id="MobiDB-lite"/>
    </source>
</evidence>
<organism evidence="2 3">
    <name type="scientific">Streptomyces longisporoflavus</name>
    <dbReference type="NCBI Taxonomy" id="28044"/>
    <lineage>
        <taxon>Bacteria</taxon>
        <taxon>Bacillati</taxon>
        <taxon>Actinomycetota</taxon>
        <taxon>Actinomycetes</taxon>
        <taxon>Kitasatosporales</taxon>
        <taxon>Streptomycetaceae</taxon>
        <taxon>Streptomyces</taxon>
    </lineage>
</organism>
<comment type="caution">
    <text evidence="2">The sequence shown here is derived from an EMBL/GenBank/DDBJ whole genome shotgun (WGS) entry which is preliminary data.</text>
</comment>
<accession>A0ABW7QI17</accession>